<evidence type="ECO:0000313" key="1">
    <source>
        <dbReference type="EMBL" id="ESP02334.1"/>
    </source>
</evidence>
<dbReference type="GeneID" id="20242030"/>
<dbReference type="InterPro" id="IPR026913">
    <property type="entry name" value="METTL24"/>
</dbReference>
<dbReference type="PANTHER" id="PTHR32026:SF10">
    <property type="entry name" value="METHYLTRANSFERASE-LIKE PROTEIN 24-RELATED"/>
    <property type="match status" value="1"/>
</dbReference>
<dbReference type="Proteomes" id="UP000030746">
    <property type="component" value="Unassembled WGS sequence"/>
</dbReference>
<protein>
    <recommendedName>
        <fullName evidence="3">Methyltransferase domain-containing protein</fullName>
    </recommendedName>
</protein>
<proteinExistence type="predicted"/>
<dbReference type="AlphaFoldDB" id="V4AEB8"/>
<dbReference type="KEGG" id="lgi:LOTGIDRAFT_172214"/>
<dbReference type="PANTHER" id="PTHR32026">
    <property type="entry name" value="METHYLTRANSFERASE-LIKE PROTEIN 24"/>
    <property type="match status" value="1"/>
</dbReference>
<dbReference type="HOGENOM" id="CLU_1116808_0_0_1"/>
<evidence type="ECO:0000313" key="2">
    <source>
        <dbReference type="Proteomes" id="UP000030746"/>
    </source>
</evidence>
<dbReference type="EMBL" id="KB200294">
    <property type="protein sequence ID" value="ESP02334.1"/>
    <property type="molecule type" value="Genomic_DNA"/>
</dbReference>
<sequence>MLERINGVYPDLKPTDNIPEEFYEKLMNIVHIFVGVNCIDQMLKHLCSVGQKQLTLICHNGSDFDNRIIIKNMAKLPHCPLKNSTRIFRIAISNPFTEKSLQKKWNSKKKFINKNNHFQKINFTCFYQHLANSLKDLGQSSKLPMYEDLQVLKMDIEAWEWDTFPNLIQTNSISHIKQLFIEFHTDKKCSLSKPGKCSRYISGLKIFHDLYELGFRIFWTHKNPACLFKSKFTGEELTFCHEIYFVKVS</sequence>
<reference evidence="1 2" key="1">
    <citation type="journal article" date="2013" name="Nature">
        <title>Insights into bilaterian evolution from three spiralian genomes.</title>
        <authorList>
            <person name="Simakov O."/>
            <person name="Marletaz F."/>
            <person name="Cho S.J."/>
            <person name="Edsinger-Gonzales E."/>
            <person name="Havlak P."/>
            <person name="Hellsten U."/>
            <person name="Kuo D.H."/>
            <person name="Larsson T."/>
            <person name="Lv J."/>
            <person name="Arendt D."/>
            <person name="Savage R."/>
            <person name="Osoegawa K."/>
            <person name="de Jong P."/>
            <person name="Grimwood J."/>
            <person name="Chapman J.A."/>
            <person name="Shapiro H."/>
            <person name="Aerts A."/>
            <person name="Otillar R.P."/>
            <person name="Terry A.Y."/>
            <person name="Boore J.L."/>
            <person name="Grigoriev I.V."/>
            <person name="Lindberg D.R."/>
            <person name="Seaver E.C."/>
            <person name="Weisblat D.A."/>
            <person name="Putnam N.H."/>
            <person name="Rokhsar D.S."/>
        </authorList>
    </citation>
    <scope>NUCLEOTIDE SEQUENCE [LARGE SCALE GENOMIC DNA]</scope>
</reference>
<keyword evidence="2" id="KW-1185">Reference proteome</keyword>
<dbReference type="OrthoDB" id="10006218at2759"/>
<organism evidence="1 2">
    <name type="scientific">Lottia gigantea</name>
    <name type="common">Giant owl limpet</name>
    <dbReference type="NCBI Taxonomy" id="225164"/>
    <lineage>
        <taxon>Eukaryota</taxon>
        <taxon>Metazoa</taxon>
        <taxon>Spiralia</taxon>
        <taxon>Lophotrochozoa</taxon>
        <taxon>Mollusca</taxon>
        <taxon>Gastropoda</taxon>
        <taxon>Patellogastropoda</taxon>
        <taxon>Lottioidea</taxon>
        <taxon>Lottiidae</taxon>
        <taxon>Lottia</taxon>
    </lineage>
</organism>
<name>V4AEB8_LOTGI</name>
<dbReference type="RefSeq" id="XP_009047042.1">
    <property type="nucleotide sequence ID" value="XM_009048794.1"/>
</dbReference>
<evidence type="ECO:0008006" key="3">
    <source>
        <dbReference type="Google" id="ProtNLM"/>
    </source>
</evidence>
<gene>
    <name evidence="1" type="ORF">LOTGIDRAFT_172214</name>
</gene>
<dbReference type="CTD" id="20242030"/>
<accession>V4AEB8</accession>